<feature type="compositionally biased region" description="Low complexity" evidence="2">
    <location>
        <begin position="327"/>
        <end position="336"/>
    </location>
</feature>
<dbReference type="UniPathway" id="UPA00251">
    <property type="reaction ID" value="UER00322"/>
</dbReference>
<reference evidence="3 4" key="1">
    <citation type="journal article" date="2014" name="Nat. Commun.">
        <title>Klebsormidium flaccidum genome reveals primary factors for plant terrestrial adaptation.</title>
        <authorList>
            <person name="Hori K."/>
            <person name="Maruyama F."/>
            <person name="Fujisawa T."/>
            <person name="Togashi T."/>
            <person name="Yamamoto N."/>
            <person name="Seo M."/>
            <person name="Sato S."/>
            <person name="Yamada T."/>
            <person name="Mori H."/>
            <person name="Tajima N."/>
            <person name="Moriyama T."/>
            <person name="Ikeuchi M."/>
            <person name="Watanabe M."/>
            <person name="Wada H."/>
            <person name="Kobayashi K."/>
            <person name="Saito M."/>
            <person name="Masuda T."/>
            <person name="Sasaki-Sekimoto Y."/>
            <person name="Mashiguchi K."/>
            <person name="Awai K."/>
            <person name="Shimojima M."/>
            <person name="Masuda S."/>
            <person name="Iwai M."/>
            <person name="Nobusawa T."/>
            <person name="Narise T."/>
            <person name="Kondo S."/>
            <person name="Saito H."/>
            <person name="Sato R."/>
            <person name="Murakawa M."/>
            <person name="Ihara Y."/>
            <person name="Oshima-Yamada Y."/>
            <person name="Ohtaka K."/>
            <person name="Satoh M."/>
            <person name="Sonobe K."/>
            <person name="Ishii M."/>
            <person name="Ohtani R."/>
            <person name="Kanamori-Sato M."/>
            <person name="Honoki R."/>
            <person name="Miyazaki D."/>
            <person name="Mochizuki H."/>
            <person name="Umetsu J."/>
            <person name="Higashi K."/>
            <person name="Shibata D."/>
            <person name="Kamiya Y."/>
            <person name="Sato N."/>
            <person name="Nakamura Y."/>
            <person name="Tabata S."/>
            <person name="Ida S."/>
            <person name="Kurokawa K."/>
            <person name="Ohta H."/>
        </authorList>
    </citation>
    <scope>NUCLEOTIDE SEQUENCE [LARGE SCALE GENOMIC DNA]</scope>
    <source>
        <strain evidence="3 4">NIES-2285</strain>
    </source>
</reference>
<dbReference type="GO" id="GO:0004109">
    <property type="term" value="F:coproporphyrinogen oxidase activity"/>
    <property type="evidence" value="ECO:0000318"/>
    <property type="project" value="GO_Central"/>
</dbReference>
<evidence type="ECO:0000313" key="3">
    <source>
        <dbReference type="EMBL" id="GAQ86634.1"/>
    </source>
</evidence>
<feature type="compositionally biased region" description="Gly residues" evidence="2">
    <location>
        <begin position="337"/>
        <end position="356"/>
    </location>
</feature>
<keyword evidence="4" id="KW-1185">Reference proteome</keyword>
<evidence type="ECO:0000256" key="1">
    <source>
        <dbReference type="ARBA" id="ARBA00049102"/>
    </source>
</evidence>
<dbReference type="PANTHER" id="PTHR10755:SF3">
    <property type="entry name" value="COPROPORPHYRINOGEN OXIDASE"/>
    <property type="match status" value="1"/>
</dbReference>
<dbReference type="SUPFAM" id="SSF102886">
    <property type="entry name" value="Coproporphyrinogen III oxidase"/>
    <property type="match status" value="1"/>
</dbReference>
<evidence type="ECO:0000256" key="2">
    <source>
        <dbReference type="SAM" id="MobiDB-lite"/>
    </source>
</evidence>
<dbReference type="InterPro" id="IPR036406">
    <property type="entry name" value="Coprogen_oxidase_aer_sf"/>
</dbReference>
<dbReference type="GO" id="GO:0005737">
    <property type="term" value="C:cytoplasm"/>
    <property type="evidence" value="ECO:0000318"/>
    <property type="project" value="GO_Central"/>
</dbReference>
<dbReference type="Gene3D" id="3.40.1500.10">
    <property type="entry name" value="Coproporphyrinogen III oxidase, aerobic"/>
    <property type="match status" value="1"/>
</dbReference>
<dbReference type="Pfam" id="PF01218">
    <property type="entry name" value="Coprogen_oxidas"/>
    <property type="match status" value="2"/>
</dbReference>
<dbReference type="AlphaFoldDB" id="A0A1Y1I6Q2"/>
<dbReference type="PANTHER" id="PTHR10755">
    <property type="entry name" value="COPROPORPHYRINOGEN III OXIDASE, MITOCHONDRIAL"/>
    <property type="match status" value="1"/>
</dbReference>
<feature type="compositionally biased region" description="Basic and acidic residues" evidence="2">
    <location>
        <begin position="312"/>
        <end position="324"/>
    </location>
</feature>
<name>A0A1Y1I6Q2_KLENI</name>
<accession>A0A1Y1I6Q2</accession>
<dbReference type="STRING" id="105231.A0A1Y1I6Q2"/>
<dbReference type="InterPro" id="IPR001260">
    <property type="entry name" value="Coprogen_oxidase_aer"/>
</dbReference>
<protein>
    <submittedName>
        <fullName evidence="3">Coproporphyrinogen III oxidase</fullName>
    </submittedName>
</protein>
<comment type="catalytic activity">
    <reaction evidence="1">
        <text>coproporphyrinogen III + O2 + 2 H(+) = protoporphyrinogen IX + 2 CO2 + 2 H2O</text>
        <dbReference type="Rhea" id="RHEA:18257"/>
        <dbReference type="ChEBI" id="CHEBI:15377"/>
        <dbReference type="ChEBI" id="CHEBI:15378"/>
        <dbReference type="ChEBI" id="CHEBI:15379"/>
        <dbReference type="ChEBI" id="CHEBI:16526"/>
        <dbReference type="ChEBI" id="CHEBI:57307"/>
        <dbReference type="ChEBI" id="CHEBI:57309"/>
        <dbReference type="EC" id="1.3.3.3"/>
    </reaction>
</comment>
<dbReference type="PRINTS" id="PR00073">
    <property type="entry name" value="COPRGNOXDASE"/>
</dbReference>
<dbReference type="OrthoDB" id="15318at2759"/>
<dbReference type="GO" id="GO:0006782">
    <property type="term" value="P:protoporphyrinogen IX biosynthetic process"/>
    <property type="evidence" value="ECO:0000318"/>
    <property type="project" value="GO_Central"/>
</dbReference>
<evidence type="ECO:0000313" key="4">
    <source>
        <dbReference type="Proteomes" id="UP000054558"/>
    </source>
</evidence>
<organism evidence="3 4">
    <name type="scientific">Klebsormidium nitens</name>
    <name type="common">Green alga</name>
    <name type="synonym">Ulothrix nitens</name>
    <dbReference type="NCBI Taxonomy" id="105231"/>
    <lineage>
        <taxon>Eukaryota</taxon>
        <taxon>Viridiplantae</taxon>
        <taxon>Streptophyta</taxon>
        <taxon>Klebsormidiophyceae</taxon>
        <taxon>Klebsormidiales</taxon>
        <taxon>Klebsormidiaceae</taxon>
        <taxon>Klebsormidium</taxon>
    </lineage>
</organism>
<dbReference type="EMBL" id="DF237250">
    <property type="protein sequence ID" value="GAQ86634.1"/>
    <property type="molecule type" value="Genomic_DNA"/>
</dbReference>
<feature type="region of interest" description="Disordered" evidence="2">
    <location>
        <begin position="297"/>
        <end position="361"/>
    </location>
</feature>
<proteinExistence type="predicted"/>
<dbReference type="OMA" id="PLVAWKY"/>
<sequence>MSAHSNTAPPLQRQHSPFLAPASRGCMYTRLFLSAWLQHPPTNSPLVRGGRKGLPSLTDTLFRHSTGSPHSPGGLYYKLNTSSLRAPFTPGPLSDFSQQRFEQFLLDLQRRICDEAEAADGSGAKFCEDKWSRGDDPKAGYGITRVLEGGALLEKAAANVSIVRGTLSEARAKAMSGRGQVGAVAGAPYFAGALSLVFHSASPMVPTFRSDIRYFEIEGQPGWFGGGADLTPSYLFEEDARDFHAFYKALCERHGPGLYPQYKALCDKYFYIPARKEHRGLGGIFFDDLSSLGGIEIPNGSGTTNGNGSGREGLEVRPRVDKASAEGSSGRQSGSDGQNGSGPNGSGTDGTVGGPSGAEDLENVSVSGRAANADFERAWHFVRDVAEGFIPSYLPIAERARSRLWGEKERQWQLLRRGRYLEFNLLYDRGVKFGLDGGGRVESIMVSAPPLIAWSYNVEPAPGSPEADVMDILRKPRDWA</sequence>
<dbReference type="Proteomes" id="UP000054558">
    <property type="component" value="Unassembled WGS sequence"/>
</dbReference>
<dbReference type="NCBIfam" id="NF003727">
    <property type="entry name" value="PRK05330.1"/>
    <property type="match status" value="1"/>
</dbReference>
<gene>
    <name evidence="3" type="ORF">KFL_003010100</name>
</gene>